<dbReference type="Pfam" id="PF00156">
    <property type="entry name" value="Pribosyltran"/>
    <property type="match status" value="1"/>
</dbReference>
<evidence type="ECO:0000313" key="6">
    <source>
        <dbReference type="Proteomes" id="UP000563524"/>
    </source>
</evidence>
<evidence type="ECO:0000259" key="3">
    <source>
        <dbReference type="Pfam" id="PF00156"/>
    </source>
</evidence>
<dbReference type="Gene3D" id="3.40.50.2020">
    <property type="match status" value="1"/>
</dbReference>
<gene>
    <name evidence="5" type="ORF">GGQ59_001309</name>
</gene>
<evidence type="ECO:0000256" key="2">
    <source>
        <dbReference type="SAM" id="MobiDB-lite"/>
    </source>
</evidence>
<dbReference type="Pfam" id="PF18912">
    <property type="entry name" value="DZR_2"/>
    <property type="match status" value="1"/>
</dbReference>
<dbReference type="EMBL" id="JACHOB010000002">
    <property type="protein sequence ID" value="MBB4658795.1"/>
    <property type="molecule type" value="Genomic_DNA"/>
</dbReference>
<feature type="compositionally biased region" description="Basic and acidic residues" evidence="2">
    <location>
        <begin position="1"/>
        <end position="21"/>
    </location>
</feature>
<dbReference type="InterPro" id="IPR051910">
    <property type="entry name" value="ComF/GntX_DNA_util-trans"/>
</dbReference>
<protein>
    <submittedName>
        <fullName evidence="5">ComF family protein</fullName>
    </submittedName>
</protein>
<evidence type="ECO:0000256" key="1">
    <source>
        <dbReference type="ARBA" id="ARBA00008007"/>
    </source>
</evidence>
<dbReference type="SUPFAM" id="SSF53271">
    <property type="entry name" value="PRTase-like"/>
    <property type="match status" value="1"/>
</dbReference>
<feature type="region of interest" description="Disordered" evidence="2">
    <location>
        <begin position="1"/>
        <end position="28"/>
    </location>
</feature>
<comment type="similarity">
    <text evidence="1">Belongs to the ComF/GntX family.</text>
</comment>
<feature type="domain" description="Double zinc ribbon" evidence="4">
    <location>
        <begin position="40"/>
        <end position="99"/>
    </location>
</feature>
<dbReference type="PANTHER" id="PTHR47505">
    <property type="entry name" value="DNA UTILIZATION PROTEIN YHGH"/>
    <property type="match status" value="1"/>
</dbReference>
<organism evidence="5 6">
    <name type="scientific">Parvularcula dongshanensis</name>
    <dbReference type="NCBI Taxonomy" id="1173995"/>
    <lineage>
        <taxon>Bacteria</taxon>
        <taxon>Pseudomonadati</taxon>
        <taxon>Pseudomonadota</taxon>
        <taxon>Alphaproteobacteria</taxon>
        <taxon>Parvularculales</taxon>
        <taxon>Parvularculaceae</taxon>
        <taxon>Parvularcula</taxon>
    </lineage>
</organism>
<dbReference type="RefSeq" id="WP_221400915.1">
    <property type="nucleotide sequence ID" value="NZ_JACHOB010000002.1"/>
</dbReference>
<dbReference type="PANTHER" id="PTHR47505:SF1">
    <property type="entry name" value="DNA UTILIZATION PROTEIN YHGH"/>
    <property type="match status" value="1"/>
</dbReference>
<accession>A0A840I386</accession>
<dbReference type="AlphaFoldDB" id="A0A840I386"/>
<sequence length="277" mass="29393">MARRALAEKIEGRGEDMERPEAAYPPHGPARAFGQAGRRLLDLVYPPVCPLTGEAVTSHGAFSAAAWARAEMIAPPWCDACGLPFALTDPAAPLCMACAATTGFPGRLTGKGRLDRLRCALRYDEESAPLILALKYGDRHDGVPALARLLARCGEELLTTGVTLVPVPLHRRRLAARRYNQAALLTGALSKLTGLPHDARLLARLKATPKQKGLSPAARRRNVAGAFAARRGAEAGRFVLVDDVLTSGATLLSCARALRRAGAAEVTALTLARVVRG</sequence>
<dbReference type="InterPro" id="IPR000836">
    <property type="entry name" value="PRTase_dom"/>
</dbReference>
<proteinExistence type="inferred from homology"/>
<dbReference type="InterPro" id="IPR044005">
    <property type="entry name" value="DZR_2"/>
</dbReference>
<dbReference type="Proteomes" id="UP000563524">
    <property type="component" value="Unassembled WGS sequence"/>
</dbReference>
<dbReference type="InterPro" id="IPR029057">
    <property type="entry name" value="PRTase-like"/>
</dbReference>
<keyword evidence="6" id="KW-1185">Reference proteome</keyword>
<evidence type="ECO:0000259" key="4">
    <source>
        <dbReference type="Pfam" id="PF18912"/>
    </source>
</evidence>
<comment type="caution">
    <text evidence="5">The sequence shown here is derived from an EMBL/GenBank/DDBJ whole genome shotgun (WGS) entry which is preliminary data.</text>
</comment>
<feature type="domain" description="Phosphoribosyltransferase" evidence="3">
    <location>
        <begin position="235"/>
        <end position="272"/>
    </location>
</feature>
<evidence type="ECO:0000313" key="5">
    <source>
        <dbReference type="EMBL" id="MBB4658795.1"/>
    </source>
</evidence>
<reference evidence="5 6" key="1">
    <citation type="submission" date="2020-08" db="EMBL/GenBank/DDBJ databases">
        <title>Genomic Encyclopedia of Type Strains, Phase IV (KMG-IV): sequencing the most valuable type-strain genomes for metagenomic binning, comparative biology and taxonomic classification.</title>
        <authorList>
            <person name="Goeker M."/>
        </authorList>
    </citation>
    <scope>NUCLEOTIDE SEQUENCE [LARGE SCALE GENOMIC DNA]</scope>
    <source>
        <strain evidence="5 6">DSM 102850</strain>
    </source>
</reference>
<name>A0A840I386_9PROT</name>